<dbReference type="EMBL" id="QQAZ01000001">
    <property type="protein sequence ID" value="RDI55681.1"/>
    <property type="molecule type" value="Genomic_DNA"/>
</dbReference>
<organism evidence="1 2">
    <name type="scientific">Nocardia mexicana</name>
    <dbReference type="NCBI Taxonomy" id="279262"/>
    <lineage>
        <taxon>Bacteria</taxon>
        <taxon>Bacillati</taxon>
        <taxon>Actinomycetota</taxon>
        <taxon>Actinomycetes</taxon>
        <taxon>Mycobacteriales</taxon>
        <taxon>Nocardiaceae</taxon>
        <taxon>Nocardia</taxon>
    </lineage>
</organism>
<sequence>MGTGDGRAVLAAAAADAQRLVIGVDANAAGMAESSRRALRPRGGLPNVLFVAAAAENLPPELDGIADEVTVNFPWGSLLRGLLTGDAAVLNGLSRIMKPGAALDILLSVTERDGLPGLPAIEDAATVADLIAPYADHGLAVTGIRALEPADIAAAGSSWGKRLGAGGRRRAWRISALRVDTAVCARLSG</sequence>
<dbReference type="SUPFAM" id="SSF53335">
    <property type="entry name" value="S-adenosyl-L-methionine-dependent methyltransferases"/>
    <property type="match status" value="1"/>
</dbReference>
<dbReference type="Pfam" id="PF24675">
    <property type="entry name" value="NpmA"/>
    <property type="match status" value="1"/>
</dbReference>
<dbReference type="InterPro" id="IPR029063">
    <property type="entry name" value="SAM-dependent_MTases_sf"/>
</dbReference>
<keyword evidence="2" id="KW-1185">Reference proteome</keyword>
<comment type="caution">
    <text evidence="1">The sequence shown here is derived from an EMBL/GenBank/DDBJ whole genome shotgun (WGS) entry which is preliminary data.</text>
</comment>
<dbReference type="GO" id="GO:0032259">
    <property type="term" value="P:methylation"/>
    <property type="evidence" value="ECO:0007669"/>
    <property type="project" value="UniProtKB-KW"/>
</dbReference>
<gene>
    <name evidence="1" type="ORF">DFR68_101515</name>
</gene>
<dbReference type="GO" id="GO:0008168">
    <property type="term" value="F:methyltransferase activity"/>
    <property type="evidence" value="ECO:0007669"/>
    <property type="project" value="UniProtKB-KW"/>
</dbReference>
<dbReference type="InterPro" id="IPR056262">
    <property type="entry name" value="NpmA"/>
</dbReference>
<proteinExistence type="predicted"/>
<dbReference type="AlphaFoldDB" id="A0A370HEL5"/>
<protein>
    <submittedName>
        <fullName evidence="1">16S rRNA (Adenine(1408)-N(1))-methyltransferase</fullName>
    </submittedName>
</protein>
<evidence type="ECO:0000313" key="1">
    <source>
        <dbReference type="EMBL" id="RDI55681.1"/>
    </source>
</evidence>
<evidence type="ECO:0000313" key="2">
    <source>
        <dbReference type="Proteomes" id="UP000255355"/>
    </source>
</evidence>
<dbReference type="Gene3D" id="3.40.50.150">
    <property type="entry name" value="Vaccinia Virus protein VP39"/>
    <property type="match status" value="1"/>
</dbReference>
<dbReference type="Proteomes" id="UP000255355">
    <property type="component" value="Unassembled WGS sequence"/>
</dbReference>
<reference evidence="1 2" key="1">
    <citation type="submission" date="2018-07" db="EMBL/GenBank/DDBJ databases">
        <title>Genomic Encyclopedia of Type Strains, Phase IV (KMG-IV): sequencing the most valuable type-strain genomes for metagenomic binning, comparative biology and taxonomic classification.</title>
        <authorList>
            <person name="Goeker M."/>
        </authorList>
    </citation>
    <scope>NUCLEOTIDE SEQUENCE [LARGE SCALE GENOMIC DNA]</scope>
    <source>
        <strain evidence="1 2">DSM 44952</strain>
    </source>
</reference>
<name>A0A370HEL5_9NOCA</name>
<dbReference type="OrthoDB" id="5505369at2"/>
<keyword evidence="1" id="KW-0489">Methyltransferase</keyword>
<dbReference type="STRING" id="1210089.GCA_001613165_07465"/>
<accession>A0A370HEL5</accession>
<keyword evidence="1" id="KW-0808">Transferase</keyword>